<protein>
    <submittedName>
        <fullName evidence="1">BQ5605_C038g11673 protein</fullName>
    </submittedName>
</protein>
<dbReference type="Proteomes" id="UP000249464">
    <property type="component" value="Unassembled WGS sequence"/>
</dbReference>
<organism evidence="1 2">
    <name type="scientific">Microbotryum silenes-dioicae</name>
    <dbReference type="NCBI Taxonomy" id="796604"/>
    <lineage>
        <taxon>Eukaryota</taxon>
        <taxon>Fungi</taxon>
        <taxon>Dikarya</taxon>
        <taxon>Basidiomycota</taxon>
        <taxon>Pucciniomycotina</taxon>
        <taxon>Microbotryomycetes</taxon>
        <taxon>Microbotryales</taxon>
        <taxon>Microbotryaceae</taxon>
        <taxon>Microbotryum</taxon>
    </lineage>
</organism>
<dbReference type="AlphaFoldDB" id="A0A2X0MIV1"/>
<proteinExistence type="predicted"/>
<reference evidence="1 2" key="1">
    <citation type="submission" date="2016-11" db="EMBL/GenBank/DDBJ databases">
        <authorList>
            <person name="Jaros S."/>
            <person name="Januszkiewicz K."/>
            <person name="Wedrychowicz H."/>
        </authorList>
    </citation>
    <scope>NUCLEOTIDE SEQUENCE [LARGE SCALE GENOMIC DNA]</scope>
</reference>
<accession>A0A2X0MIV1</accession>
<dbReference type="EMBL" id="FQNC01000061">
    <property type="protein sequence ID" value="SGY91496.1"/>
    <property type="molecule type" value="Genomic_DNA"/>
</dbReference>
<gene>
    <name evidence="1" type="primary">BQ5605_C038g11673</name>
    <name evidence="1" type="ORF">BQ5605_C038G11673</name>
</gene>
<sequence length="58" mass="6533">MPGTVGKFDVWIMEFKAIAQEIIDTKTTINDVLATLLLAIAHPIRSILLRQQCSYSQE</sequence>
<keyword evidence="2" id="KW-1185">Reference proteome</keyword>
<name>A0A2X0MIV1_9BASI</name>
<evidence type="ECO:0000313" key="1">
    <source>
        <dbReference type="EMBL" id="SGY91496.1"/>
    </source>
</evidence>
<evidence type="ECO:0000313" key="2">
    <source>
        <dbReference type="Proteomes" id="UP000249464"/>
    </source>
</evidence>